<evidence type="ECO:0000313" key="3">
    <source>
        <dbReference type="Proteomes" id="UP000277498"/>
    </source>
</evidence>
<reference evidence="2 3" key="1">
    <citation type="submission" date="2018-11" db="EMBL/GenBank/DDBJ databases">
        <authorList>
            <person name="Criscuolo A."/>
        </authorList>
    </citation>
    <scope>NUCLEOTIDE SEQUENCE [LARGE SCALE GENOMIC DNA]</scope>
    <source>
        <strain evidence="2">ACIP111625</strain>
    </source>
</reference>
<dbReference type="InterPro" id="IPR049021">
    <property type="entry name" value="AmiR_N"/>
</dbReference>
<dbReference type="OrthoDB" id="7366028at2"/>
<dbReference type="EMBL" id="UXAW01000069">
    <property type="protein sequence ID" value="VDC28474.1"/>
    <property type="molecule type" value="Genomic_DNA"/>
</dbReference>
<keyword evidence="3" id="KW-1185">Reference proteome</keyword>
<protein>
    <submittedName>
        <fullName evidence="2">Aliphatic amidase regulator</fullName>
    </submittedName>
</protein>
<dbReference type="Gene3D" id="1.10.10.10">
    <property type="entry name" value="Winged helix-like DNA-binding domain superfamily/Winged helix DNA-binding domain"/>
    <property type="match status" value="1"/>
</dbReference>
<name>A0A3P5XID6_9RHOB</name>
<gene>
    <name evidence="2" type="primary">amiR</name>
    <name evidence="2" type="ORF">XINFAN_02123</name>
</gene>
<organism evidence="2 3">
    <name type="scientific">Pseudogemmobacter humi</name>
    <dbReference type="NCBI Taxonomy" id="2483812"/>
    <lineage>
        <taxon>Bacteria</taxon>
        <taxon>Pseudomonadati</taxon>
        <taxon>Pseudomonadota</taxon>
        <taxon>Alphaproteobacteria</taxon>
        <taxon>Rhodobacterales</taxon>
        <taxon>Paracoccaceae</taxon>
        <taxon>Pseudogemmobacter</taxon>
    </lineage>
</organism>
<proteinExistence type="predicted"/>
<sequence length="206" mass="23294">MTNLISNLRSLNLLVLHPRDQDSDDLVQQLNRIGCMVEALWPLPETLPPAADVVFVEVKEAIPPGLSKLFSLRPEQRPTLIGLIGYENPSVLGGLLELGVQAVITKPFRAFGVLSALMMARHAWLERLEALRNEEKLRTKLEHINIITEAKFIVMRHHRINEKEAYKVIRSHAMSRRCSTIEIANAIINADGLLSKLVTEPREDRE</sequence>
<dbReference type="InterPro" id="IPR005561">
    <property type="entry name" value="ANTAR"/>
</dbReference>
<dbReference type="SUPFAM" id="SSF52172">
    <property type="entry name" value="CheY-like"/>
    <property type="match status" value="1"/>
</dbReference>
<dbReference type="InterPro" id="IPR008327">
    <property type="entry name" value="Sig_transdc_resp-reg_antiterm"/>
</dbReference>
<dbReference type="Gene3D" id="3.40.50.2300">
    <property type="match status" value="1"/>
</dbReference>
<dbReference type="SMART" id="SM01012">
    <property type="entry name" value="ANTAR"/>
    <property type="match status" value="1"/>
</dbReference>
<dbReference type="PIRSF" id="PIRSF036382">
    <property type="entry name" value="RR_antiterm"/>
    <property type="match status" value="1"/>
</dbReference>
<dbReference type="RefSeq" id="WP_124086843.1">
    <property type="nucleotide sequence ID" value="NZ_UXAW01000069.1"/>
</dbReference>
<evidence type="ECO:0000259" key="1">
    <source>
        <dbReference type="PROSITE" id="PS50921"/>
    </source>
</evidence>
<accession>A0A3P5XID6</accession>
<evidence type="ECO:0000313" key="2">
    <source>
        <dbReference type="EMBL" id="VDC28474.1"/>
    </source>
</evidence>
<dbReference type="Proteomes" id="UP000277498">
    <property type="component" value="Unassembled WGS sequence"/>
</dbReference>
<dbReference type="Pfam" id="PF21332">
    <property type="entry name" value="AmiR_N"/>
    <property type="match status" value="1"/>
</dbReference>
<dbReference type="InterPro" id="IPR011006">
    <property type="entry name" value="CheY-like_superfamily"/>
</dbReference>
<dbReference type="Pfam" id="PF03861">
    <property type="entry name" value="ANTAR"/>
    <property type="match status" value="1"/>
</dbReference>
<dbReference type="AlphaFoldDB" id="A0A3P5XID6"/>
<feature type="domain" description="ANTAR" evidence="1">
    <location>
        <begin position="127"/>
        <end position="188"/>
    </location>
</feature>
<dbReference type="PROSITE" id="PS50921">
    <property type="entry name" value="ANTAR"/>
    <property type="match status" value="1"/>
</dbReference>
<dbReference type="InterPro" id="IPR036388">
    <property type="entry name" value="WH-like_DNA-bd_sf"/>
</dbReference>
<dbReference type="GO" id="GO:0003723">
    <property type="term" value="F:RNA binding"/>
    <property type="evidence" value="ECO:0007669"/>
    <property type="project" value="InterPro"/>
</dbReference>